<evidence type="ECO:0000313" key="3">
    <source>
        <dbReference type="Proteomes" id="UP000095284"/>
    </source>
</evidence>
<dbReference type="EMBL" id="CAJFCV020000006">
    <property type="protein sequence ID" value="CAG9131416.1"/>
    <property type="molecule type" value="Genomic_DNA"/>
</dbReference>
<reference evidence="2" key="2">
    <citation type="submission" date="2020-09" db="EMBL/GenBank/DDBJ databases">
        <authorList>
            <person name="Kikuchi T."/>
        </authorList>
    </citation>
    <scope>NUCLEOTIDE SEQUENCE</scope>
    <source>
        <strain evidence="2">Ka4C1</strain>
    </source>
</reference>
<name>A0A1I7RK90_BURXY</name>
<dbReference type="Proteomes" id="UP000582659">
    <property type="component" value="Unassembled WGS sequence"/>
</dbReference>
<gene>
    <name evidence="2" type="ORF">BXYJ_LOCUS15285</name>
</gene>
<evidence type="ECO:0000313" key="5">
    <source>
        <dbReference type="WBParaSite" id="BXY_0112300.1"/>
    </source>
</evidence>
<organism evidence="3 5">
    <name type="scientific">Bursaphelenchus xylophilus</name>
    <name type="common">Pinewood nematode worm</name>
    <name type="synonym">Aphelenchoides xylophilus</name>
    <dbReference type="NCBI Taxonomy" id="6326"/>
    <lineage>
        <taxon>Eukaryota</taxon>
        <taxon>Metazoa</taxon>
        <taxon>Ecdysozoa</taxon>
        <taxon>Nematoda</taxon>
        <taxon>Chromadorea</taxon>
        <taxon>Rhabditida</taxon>
        <taxon>Tylenchina</taxon>
        <taxon>Tylenchomorpha</taxon>
        <taxon>Aphelenchoidea</taxon>
        <taxon>Aphelenchoididae</taxon>
        <taxon>Bursaphelenchus</taxon>
    </lineage>
</organism>
<keyword evidence="1" id="KW-0732">Signal</keyword>
<sequence length="74" mass="8490">MFTVTAFRTMFLVVFVVFVCISFSSALPAPAGYGYDLAPSAFEFPQLNMAKKWSRLEPSIRFFKRSQFDSDFDN</sequence>
<dbReference type="WBParaSite" id="BXY_0112300.1">
    <property type="protein sequence ID" value="BXY_0112300.1"/>
    <property type="gene ID" value="BXY_0112300"/>
</dbReference>
<evidence type="ECO:0000313" key="4">
    <source>
        <dbReference type="Proteomes" id="UP000659654"/>
    </source>
</evidence>
<reference evidence="5" key="1">
    <citation type="submission" date="2016-11" db="UniProtKB">
        <authorList>
            <consortium name="WormBaseParasite"/>
        </authorList>
    </citation>
    <scope>IDENTIFICATION</scope>
</reference>
<protein>
    <submittedName>
        <fullName evidence="2">(pine wood nematode) hypothetical protein</fullName>
    </submittedName>
</protein>
<evidence type="ECO:0000313" key="2">
    <source>
        <dbReference type="EMBL" id="CAD5235194.1"/>
    </source>
</evidence>
<dbReference type="AlphaFoldDB" id="A0A1I7RK90"/>
<dbReference type="OrthoDB" id="5825933at2759"/>
<dbReference type="EMBL" id="CAJFDI010000006">
    <property type="protein sequence ID" value="CAD5235194.1"/>
    <property type="molecule type" value="Genomic_DNA"/>
</dbReference>
<keyword evidence="4" id="KW-1185">Reference proteome</keyword>
<dbReference type="Proteomes" id="UP000095284">
    <property type="component" value="Unplaced"/>
</dbReference>
<proteinExistence type="predicted"/>
<feature type="chain" id="PRO_5035359133" evidence="1">
    <location>
        <begin position="27"/>
        <end position="74"/>
    </location>
</feature>
<dbReference type="Proteomes" id="UP000659654">
    <property type="component" value="Unassembled WGS sequence"/>
</dbReference>
<evidence type="ECO:0000256" key="1">
    <source>
        <dbReference type="SAM" id="SignalP"/>
    </source>
</evidence>
<feature type="signal peptide" evidence="1">
    <location>
        <begin position="1"/>
        <end position="26"/>
    </location>
</feature>
<accession>A0A1I7RK90</accession>